<name>A0A5M9N0K6_9EURO</name>
<dbReference type="Proteomes" id="UP000324241">
    <property type="component" value="Unassembled WGS sequence"/>
</dbReference>
<reference evidence="4 5" key="1">
    <citation type="submission" date="2019-08" db="EMBL/GenBank/DDBJ databases">
        <title>The genome sequence of a newly discovered highly antifungal drug resistant Aspergillus species, Aspergillus tanneri NIH 1004.</title>
        <authorList>
            <person name="Mounaud S."/>
            <person name="Singh I."/>
            <person name="Joardar V."/>
            <person name="Pakala S."/>
            <person name="Pakala S."/>
            <person name="Venepally P."/>
            <person name="Chung J.K."/>
            <person name="Losada L."/>
            <person name="Nierman W.C."/>
        </authorList>
    </citation>
    <scope>NUCLEOTIDE SEQUENCE [LARGE SCALE GENOMIC DNA]</scope>
    <source>
        <strain evidence="4 5">NIH1004</strain>
    </source>
</reference>
<comment type="caution">
    <text evidence="4">The sequence shown here is derived from an EMBL/GenBank/DDBJ whole genome shotgun (WGS) entry which is preliminary data.</text>
</comment>
<keyword evidence="3" id="KW-0472">Membrane</keyword>
<evidence type="ECO:0000313" key="5">
    <source>
        <dbReference type="Proteomes" id="UP000324241"/>
    </source>
</evidence>
<keyword evidence="3" id="KW-0812">Transmembrane</keyword>
<accession>A0A5M9N0K6</accession>
<feature type="transmembrane region" description="Helical" evidence="3">
    <location>
        <begin position="87"/>
        <end position="113"/>
    </location>
</feature>
<dbReference type="RefSeq" id="XP_033431137.1">
    <property type="nucleotide sequence ID" value="XM_033565380.1"/>
</dbReference>
<evidence type="ECO:0000256" key="2">
    <source>
        <dbReference type="ARBA" id="ARBA00035112"/>
    </source>
</evidence>
<dbReference type="PANTHER" id="PTHR33365:SF4">
    <property type="entry name" value="CYCLOCHLOROTINE BIOSYNTHESIS PROTEIN O"/>
    <property type="match status" value="1"/>
</dbReference>
<comment type="pathway">
    <text evidence="1">Mycotoxin biosynthesis.</text>
</comment>
<gene>
    <name evidence="4" type="ORF">ATNIH1004_000672</name>
</gene>
<organism evidence="4 5">
    <name type="scientific">Aspergillus tanneri</name>
    <dbReference type="NCBI Taxonomy" id="1220188"/>
    <lineage>
        <taxon>Eukaryota</taxon>
        <taxon>Fungi</taxon>
        <taxon>Dikarya</taxon>
        <taxon>Ascomycota</taxon>
        <taxon>Pezizomycotina</taxon>
        <taxon>Eurotiomycetes</taxon>
        <taxon>Eurotiomycetidae</taxon>
        <taxon>Eurotiales</taxon>
        <taxon>Aspergillaceae</taxon>
        <taxon>Aspergillus</taxon>
        <taxon>Aspergillus subgen. Circumdati</taxon>
    </lineage>
</organism>
<protein>
    <submittedName>
        <fullName evidence="4">Uncharacterized protein</fullName>
    </submittedName>
</protein>
<dbReference type="VEuPathDB" id="FungiDB:EYZ11_003994"/>
<sequence>MSIPNTSMGTTWCGEIPVELETRKFHTRVDEGGITDFVGGWNDETNAAWDTILDEGLIKLTEDQARRLLYNTRNPQDPSTCAGALEVFLLLHCFVFLFLSLVPSVYFADGIWYRHQENSSRMHVGLSTLSGLPETLDHCFDYLRQNIMCWSDTTISSLA</sequence>
<dbReference type="PANTHER" id="PTHR33365">
    <property type="entry name" value="YALI0B05434P"/>
    <property type="match status" value="1"/>
</dbReference>
<dbReference type="EMBL" id="QUQM01000002">
    <property type="protein sequence ID" value="KAA8651776.1"/>
    <property type="molecule type" value="Genomic_DNA"/>
</dbReference>
<keyword evidence="3" id="KW-1133">Transmembrane helix</keyword>
<dbReference type="InterPro" id="IPR021765">
    <property type="entry name" value="UstYa-like"/>
</dbReference>
<evidence type="ECO:0000256" key="1">
    <source>
        <dbReference type="ARBA" id="ARBA00004685"/>
    </source>
</evidence>
<dbReference type="AlphaFoldDB" id="A0A5M9N0K6"/>
<comment type="similarity">
    <text evidence="2">Belongs to the ustYa family.</text>
</comment>
<proteinExistence type="inferred from homology"/>
<dbReference type="GO" id="GO:0043386">
    <property type="term" value="P:mycotoxin biosynthetic process"/>
    <property type="evidence" value="ECO:0007669"/>
    <property type="project" value="InterPro"/>
</dbReference>
<evidence type="ECO:0000313" key="4">
    <source>
        <dbReference type="EMBL" id="KAA8651776.1"/>
    </source>
</evidence>
<dbReference type="Pfam" id="PF11807">
    <property type="entry name" value="UstYa"/>
    <property type="match status" value="1"/>
</dbReference>
<evidence type="ECO:0000256" key="3">
    <source>
        <dbReference type="SAM" id="Phobius"/>
    </source>
</evidence>
<dbReference type="OrthoDB" id="3687641at2759"/>
<dbReference type="GeneID" id="54323374"/>